<dbReference type="EMBL" id="LJIJ01000756">
    <property type="protein sequence ID" value="ODM94763.1"/>
    <property type="molecule type" value="Genomic_DNA"/>
</dbReference>
<name>A0A1D2MP21_ORCCI</name>
<gene>
    <name evidence="1" type="ORF">Ocin01_11926</name>
</gene>
<organism evidence="1 2">
    <name type="scientific">Orchesella cincta</name>
    <name type="common">Springtail</name>
    <name type="synonym">Podura cincta</name>
    <dbReference type="NCBI Taxonomy" id="48709"/>
    <lineage>
        <taxon>Eukaryota</taxon>
        <taxon>Metazoa</taxon>
        <taxon>Ecdysozoa</taxon>
        <taxon>Arthropoda</taxon>
        <taxon>Hexapoda</taxon>
        <taxon>Collembola</taxon>
        <taxon>Entomobryomorpha</taxon>
        <taxon>Entomobryoidea</taxon>
        <taxon>Orchesellidae</taxon>
        <taxon>Orchesellinae</taxon>
        <taxon>Orchesella</taxon>
    </lineage>
</organism>
<dbReference type="AlphaFoldDB" id="A0A1D2MP21"/>
<accession>A0A1D2MP21</accession>
<keyword evidence="1" id="KW-0436">Ligase</keyword>
<evidence type="ECO:0000313" key="1">
    <source>
        <dbReference type="EMBL" id="ODM94763.1"/>
    </source>
</evidence>
<dbReference type="Proteomes" id="UP000094527">
    <property type="component" value="Unassembled WGS sequence"/>
</dbReference>
<comment type="caution">
    <text evidence="1">The sequence shown here is derived from an EMBL/GenBank/DDBJ whole genome shotgun (WGS) entry which is preliminary data.</text>
</comment>
<protein>
    <submittedName>
        <fullName evidence="1">Threonine--tRNA ligase</fullName>
    </submittedName>
</protein>
<sequence length="100" mass="11282">MQNPMKGNLPPLVDVQLQDYFAVGAECPTLTQIFSERGLIPNPPEGNKLEWMLENFVTDADIDSCLHDPSNSTSYLDNNGIWVNANDKLEYKIRLEEAAR</sequence>
<evidence type="ECO:0000313" key="2">
    <source>
        <dbReference type="Proteomes" id="UP000094527"/>
    </source>
</evidence>
<dbReference type="GO" id="GO:0016874">
    <property type="term" value="F:ligase activity"/>
    <property type="evidence" value="ECO:0007669"/>
    <property type="project" value="UniProtKB-KW"/>
</dbReference>
<reference evidence="1 2" key="1">
    <citation type="journal article" date="2016" name="Genome Biol. Evol.">
        <title>Gene Family Evolution Reflects Adaptation to Soil Environmental Stressors in the Genome of the Collembolan Orchesella cincta.</title>
        <authorList>
            <person name="Faddeeva-Vakhrusheva A."/>
            <person name="Derks M.F."/>
            <person name="Anvar S.Y."/>
            <person name="Agamennone V."/>
            <person name="Suring W."/>
            <person name="Smit S."/>
            <person name="van Straalen N.M."/>
            <person name="Roelofs D."/>
        </authorList>
    </citation>
    <scope>NUCLEOTIDE SEQUENCE [LARGE SCALE GENOMIC DNA]</scope>
    <source>
        <tissue evidence="1">Mixed pool</tissue>
    </source>
</reference>
<keyword evidence="2" id="KW-1185">Reference proteome</keyword>
<proteinExistence type="predicted"/>